<dbReference type="Pfam" id="PF00005">
    <property type="entry name" value="ABC_tran"/>
    <property type="match status" value="1"/>
</dbReference>
<evidence type="ECO:0000256" key="5">
    <source>
        <dbReference type="ARBA" id="ARBA00022840"/>
    </source>
</evidence>
<dbReference type="GO" id="GO:0005524">
    <property type="term" value="F:ATP binding"/>
    <property type="evidence" value="ECO:0007669"/>
    <property type="project" value="UniProtKB-KW"/>
</dbReference>
<dbReference type="PROSITE" id="PS00211">
    <property type="entry name" value="ABC_TRANSPORTER_1"/>
    <property type="match status" value="1"/>
</dbReference>
<dbReference type="EMBL" id="WNLP01000002">
    <property type="protein sequence ID" value="MUH59403.1"/>
    <property type="molecule type" value="Genomic_DNA"/>
</dbReference>
<dbReference type="Proteomes" id="UP000487882">
    <property type="component" value="Unassembled WGS sequence"/>
</dbReference>
<evidence type="ECO:0000256" key="2">
    <source>
        <dbReference type="ARBA" id="ARBA00022475"/>
    </source>
</evidence>
<evidence type="ECO:0000256" key="3">
    <source>
        <dbReference type="ARBA" id="ARBA00022519"/>
    </source>
</evidence>
<evidence type="ECO:0000313" key="9">
    <source>
        <dbReference type="EMBL" id="MUH59403.1"/>
    </source>
</evidence>
<dbReference type="SUPFAM" id="SSF52540">
    <property type="entry name" value="P-loop containing nucleoside triphosphate hydrolases"/>
    <property type="match status" value="1"/>
</dbReference>
<keyword evidence="1" id="KW-0813">Transport</keyword>
<gene>
    <name evidence="9" type="ORF">GSD1FS_0725</name>
</gene>
<evidence type="ECO:0000259" key="8">
    <source>
        <dbReference type="PROSITE" id="PS50893"/>
    </source>
</evidence>
<dbReference type="PANTHER" id="PTHR43423:SF12">
    <property type="entry name" value="IRON EXPORT ATP-BINDING PROTEIN FETA-RELATED"/>
    <property type="match status" value="1"/>
</dbReference>
<reference evidence="9 10" key="1">
    <citation type="submission" date="2019-09" db="EMBL/GenBank/DDBJ databases">
        <title>Bifidobacterium canis sp. nov., isolated from the digestive tract of German Shepherd dog puppy.</title>
        <authorList>
            <person name="Bunesova V."/>
        </authorList>
    </citation>
    <scope>NUCLEOTIDE SEQUENCE [LARGE SCALE GENOMIC DNA]</scope>
    <source>
        <strain evidence="9 10">GSD1FS</strain>
    </source>
</reference>
<feature type="domain" description="ABC transporter" evidence="8">
    <location>
        <begin position="4"/>
        <end position="232"/>
    </location>
</feature>
<protein>
    <submittedName>
        <fullName evidence="9">ABC transporter ATP-binding protein</fullName>
    </submittedName>
</protein>
<proteinExistence type="predicted"/>
<evidence type="ECO:0000256" key="4">
    <source>
        <dbReference type="ARBA" id="ARBA00022741"/>
    </source>
</evidence>
<keyword evidence="10" id="KW-1185">Reference proteome</keyword>
<keyword evidence="6" id="KW-1278">Translocase</keyword>
<keyword evidence="3" id="KW-0997">Cell inner membrane</keyword>
<dbReference type="PANTHER" id="PTHR43423">
    <property type="entry name" value="ABC TRANSPORTER I FAMILY MEMBER 17"/>
    <property type="match status" value="1"/>
</dbReference>
<keyword evidence="2" id="KW-1003">Cell membrane</keyword>
<keyword evidence="7" id="KW-0472">Membrane</keyword>
<organism evidence="9 10">
    <name type="scientific">Bifidobacterium canis</name>
    <dbReference type="NCBI Taxonomy" id="2610880"/>
    <lineage>
        <taxon>Bacteria</taxon>
        <taxon>Bacillati</taxon>
        <taxon>Actinomycetota</taxon>
        <taxon>Actinomycetes</taxon>
        <taxon>Bifidobacteriales</taxon>
        <taxon>Bifidobacteriaceae</taxon>
        <taxon>Bifidobacterium</taxon>
    </lineage>
</organism>
<keyword evidence="5 9" id="KW-0067">ATP-binding</keyword>
<name>A0A7K1J426_9BIFI</name>
<dbReference type="InterPro" id="IPR003593">
    <property type="entry name" value="AAA+_ATPase"/>
</dbReference>
<evidence type="ECO:0000256" key="6">
    <source>
        <dbReference type="ARBA" id="ARBA00022967"/>
    </source>
</evidence>
<dbReference type="InterPro" id="IPR003439">
    <property type="entry name" value="ABC_transporter-like_ATP-bd"/>
</dbReference>
<sequence>MTAVAHGDAGDKVIFNNLHFEIRGGEIVDITGPSGSGKSTLLTAFARLNVNTAGTFTLDGVDSDSLTPQQWRERVAYLPQTSVLIGETVIDAIRLPFTLRVRTSADHESAERRLPDALVRETLDSMGCEDIDLTRPVHELSGGQAARVSLARTLLTHPAVLLADEVDAGLDDENANKVADILRAAADAGTAVVRIRHRQADGRANKIIVLANGTLSDAPAQQPQDKAQEGQAR</sequence>
<keyword evidence="4" id="KW-0547">Nucleotide-binding</keyword>
<dbReference type="Gene3D" id="3.40.50.300">
    <property type="entry name" value="P-loop containing nucleotide triphosphate hydrolases"/>
    <property type="match status" value="1"/>
</dbReference>
<comment type="caution">
    <text evidence="9">The sequence shown here is derived from an EMBL/GenBank/DDBJ whole genome shotgun (WGS) entry which is preliminary data.</text>
</comment>
<evidence type="ECO:0000256" key="1">
    <source>
        <dbReference type="ARBA" id="ARBA00022448"/>
    </source>
</evidence>
<dbReference type="AlphaFoldDB" id="A0A7K1J426"/>
<dbReference type="PROSITE" id="PS50893">
    <property type="entry name" value="ABC_TRANSPORTER_2"/>
    <property type="match status" value="1"/>
</dbReference>
<evidence type="ECO:0000313" key="10">
    <source>
        <dbReference type="Proteomes" id="UP000487882"/>
    </source>
</evidence>
<dbReference type="GO" id="GO:0016887">
    <property type="term" value="F:ATP hydrolysis activity"/>
    <property type="evidence" value="ECO:0007669"/>
    <property type="project" value="InterPro"/>
</dbReference>
<evidence type="ECO:0000256" key="7">
    <source>
        <dbReference type="ARBA" id="ARBA00023136"/>
    </source>
</evidence>
<accession>A0A7K1J426</accession>
<dbReference type="InterPro" id="IPR027417">
    <property type="entry name" value="P-loop_NTPase"/>
</dbReference>
<dbReference type="SMART" id="SM00382">
    <property type="entry name" value="AAA"/>
    <property type="match status" value="1"/>
</dbReference>
<dbReference type="InterPro" id="IPR017871">
    <property type="entry name" value="ABC_transporter-like_CS"/>
</dbReference>